<evidence type="ECO:0000313" key="1">
    <source>
        <dbReference type="EMBL" id="CAB3774910.1"/>
    </source>
</evidence>
<dbReference type="EMBL" id="CADIKH010000201">
    <property type="protein sequence ID" value="CAB3774910.1"/>
    <property type="molecule type" value="Genomic_DNA"/>
</dbReference>
<sequence length="72" mass="7856">MTFISALTNVARDEQSFPEFNVAVSLATENALKHQIIIHGHPVQANPLSVVPRSPKSGPSLHIMDSLKIIKI</sequence>
<organism evidence="1 2">
    <name type="scientific">Paraburkholderia humisilvae</name>
    <dbReference type="NCBI Taxonomy" id="627669"/>
    <lineage>
        <taxon>Bacteria</taxon>
        <taxon>Pseudomonadati</taxon>
        <taxon>Pseudomonadota</taxon>
        <taxon>Betaproteobacteria</taxon>
        <taxon>Burkholderiales</taxon>
        <taxon>Burkholderiaceae</taxon>
        <taxon>Paraburkholderia</taxon>
    </lineage>
</organism>
<reference evidence="1 2" key="1">
    <citation type="submission" date="2020-04" db="EMBL/GenBank/DDBJ databases">
        <authorList>
            <person name="De Canck E."/>
        </authorList>
    </citation>
    <scope>NUCLEOTIDE SEQUENCE [LARGE SCALE GENOMIC DNA]</scope>
    <source>
        <strain evidence="1 2">LMG 29542</strain>
    </source>
</reference>
<protein>
    <submittedName>
        <fullName evidence="1">Uncharacterized protein</fullName>
    </submittedName>
</protein>
<dbReference type="Proteomes" id="UP000494363">
    <property type="component" value="Unassembled WGS sequence"/>
</dbReference>
<dbReference type="RefSeq" id="WP_175233339.1">
    <property type="nucleotide sequence ID" value="NZ_CADIKH010000201.1"/>
</dbReference>
<gene>
    <name evidence="1" type="ORF">LMG29542_08292</name>
</gene>
<name>A0A6J5F7U3_9BURK</name>
<keyword evidence="2" id="KW-1185">Reference proteome</keyword>
<accession>A0A6J5F7U3</accession>
<evidence type="ECO:0000313" key="2">
    <source>
        <dbReference type="Proteomes" id="UP000494363"/>
    </source>
</evidence>
<proteinExistence type="predicted"/>
<dbReference type="AlphaFoldDB" id="A0A6J5F7U3"/>